<organism evidence="2 3">
    <name type="scientific">Nitrosomonas marina</name>
    <dbReference type="NCBI Taxonomy" id="917"/>
    <lineage>
        <taxon>Bacteria</taxon>
        <taxon>Pseudomonadati</taxon>
        <taxon>Pseudomonadota</taxon>
        <taxon>Betaproteobacteria</taxon>
        <taxon>Nitrosomonadales</taxon>
        <taxon>Nitrosomonadaceae</taxon>
        <taxon>Nitrosomonas</taxon>
    </lineage>
</organism>
<dbReference type="EMBL" id="FOCP01000015">
    <property type="protein sequence ID" value="SEN37160.1"/>
    <property type="molecule type" value="Genomic_DNA"/>
</dbReference>
<dbReference type="AlphaFoldDB" id="A0A1H8G060"/>
<keyword evidence="1" id="KW-0732">Signal</keyword>
<dbReference type="OrthoDB" id="5567886at2"/>
<feature type="chain" id="PRO_5011709026" description="Carboxypeptidase regulatory-like domain-containing protein" evidence="1">
    <location>
        <begin position="31"/>
        <end position="153"/>
    </location>
</feature>
<evidence type="ECO:0000313" key="3">
    <source>
        <dbReference type="Proteomes" id="UP000199459"/>
    </source>
</evidence>
<feature type="signal peptide" evidence="1">
    <location>
        <begin position="1"/>
        <end position="30"/>
    </location>
</feature>
<reference evidence="2 3" key="1">
    <citation type="submission" date="2016-10" db="EMBL/GenBank/DDBJ databases">
        <authorList>
            <person name="de Groot N.N."/>
        </authorList>
    </citation>
    <scope>NUCLEOTIDE SEQUENCE [LARGE SCALE GENOMIC DNA]</scope>
    <source>
        <strain evidence="2 3">Nm22</strain>
    </source>
</reference>
<gene>
    <name evidence="2" type="ORF">SAMN05216325_11566</name>
</gene>
<sequence length="153" mass="16392">MQNRFISKFSIRLYLTLYLLVHAASSSAHGGGATLDAAGVSRTFTAVVLVSCFDDDNGPAENLIARVRDNSPPVPGLLVNLQLFKGNKAISITDTVSGDADYSPYVTLHGGPGVYYMIITKTDAGARSVDAEWHCQTVDNIHTGTEISISQFN</sequence>
<name>A0A1H8G060_9PROT</name>
<proteinExistence type="predicted"/>
<accession>A0A1H8G060</accession>
<dbReference type="Proteomes" id="UP000199459">
    <property type="component" value="Unassembled WGS sequence"/>
</dbReference>
<protein>
    <recommendedName>
        <fullName evidence="4">Carboxypeptidase regulatory-like domain-containing protein</fullName>
    </recommendedName>
</protein>
<evidence type="ECO:0000256" key="1">
    <source>
        <dbReference type="SAM" id="SignalP"/>
    </source>
</evidence>
<dbReference type="RefSeq" id="WP_143056928.1">
    <property type="nucleotide sequence ID" value="NZ_FOCP01000015.1"/>
</dbReference>
<dbReference type="STRING" id="917.SAMN05216326_11842"/>
<evidence type="ECO:0008006" key="4">
    <source>
        <dbReference type="Google" id="ProtNLM"/>
    </source>
</evidence>
<evidence type="ECO:0000313" key="2">
    <source>
        <dbReference type="EMBL" id="SEN37160.1"/>
    </source>
</evidence>